<sequence>MARPRVSALPREMLQEILVKLPTADILRCCCVCTLWRSVVRNASFQQLHAARYVGTDKDLALLVSEKCEPGGCYEAGVFDVSSGKIMCSVANVPGYRLANLCNGFLCFAAPHSGDLPAVVYNPVTGQKVELPEAPSLEGLGLGRRHVFALGFSPSTNEYKLFRLSSSMADDESTVDVCTLGDRRGWRQHPYLFAHRPVDDGSPPVFVGGTLYVVTCRGDRNKRPDRILEIDVASEEHRTYRLPDFEEPVDDVRVSVFELSGQVCLAVNTVKWYRPKLVFWVMLEGSNEEGQFRWHPRYSFKLDANLTRGGTMQYDCYSNLPRAAWLDHDGMLCYRVGDTVYMYDTNYSPCPHVDTLTWDEQLQLPATGEPPSDDRSWNVCGGYRPTLLSPLTLVSPPSEEKFEHILVRALRSHKSKQPRRSAPSGCRTCWNQRAAKRIRSTR</sequence>
<dbReference type="InterPro" id="IPR013187">
    <property type="entry name" value="F-box-assoc_dom_typ3"/>
</dbReference>
<dbReference type="Gene3D" id="1.20.1280.50">
    <property type="match status" value="1"/>
</dbReference>
<gene>
    <name evidence="2" type="ORF">QYE76_047095</name>
</gene>
<dbReference type="SUPFAM" id="SSF81383">
    <property type="entry name" value="F-box domain"/>
    <property type="match status" value="1"/>
</dbReference>
<dbReference type="Pfam" id="PF00646">
    <property type="entry name" value="F-box"/>
    <property type="match status" value="1"/>
</dbReference>
<evidence type="ECO:0000313" key="2">
    <source>
        <dbReference type="EMBL" id="KAK1686247.1"/>
    </source>
</evidence>
<dbReference type="InterPro" id="IPR017451">
    <property type="entry name" value="F-box-assoc_interact_dom"/>
</dbReference>
<dbReference type="AlphaFoldDB" id="A0AAD8TR34"/>
<proteinExistence type="predicted"/>
<protein>
    <recommendedName>
        <fullName evidence="1">F-box domain-containing protein</fullName>
    </recommendedName>
</protein>
<dbReference type="Pfam" id="PF08268">
    <property type="entry name" value="FBA_3"/>
    <property type="match status" value="1"/>
</dbReference>
<dbReference type="InterPro" id="IPR036047">
    <property type="entry name" value="F-box-like_dom_sf"/>
</dbReference>
<dbReference type="PANTHER" id="PTHR31672:SF2">
    <property type="entry name" value="F-BOX DOMAIN-CONTAINING PROTEIN"/>
    <property type="match status" value="1"/>
</dbReference>
<dbReference type="PROSITE" id="PS50181">
    <property type="entry name" value="FBOX"/>
    <property type="match status" value="1"/>
</dbReference>
<dbReference type="PANTHER" id="PTHR31672">
    <property type="entry name" value="BNACNNG10540D PROTEIN"/>
    <property type="match status" value="1"/>
</dbReference>
<name>A0AAD8TR34_LOLMU</name>
<reference evidence="2" key="1">
    <citation type="submission" date="2023-07" db="EMBL/GenBank/DDBJ databases">
        <title>A chromosome-level genome assembly of Lolium multiflorum.</title>
        <authorList>
            <person name="Chen Y."/>
            <person name="Copetti D."/>
            <person name="Kolliker R."/>
            <person name="Studer B."/>
        </authorList>
    </citation>
    <scope>NUCLEOTIDE SEQUENCE</scope>
    <source>
        <strain evidence="2">02402/16</strain>
        <tissue evidence="2">Leaf</tissue>
    </source>
</reference>
<dbReference type="Proteomes" id="UP001231189">
    <property type="component" value="Unassembled WGS sequence"/>
</dbReference>
<dbReference type="SMART" id="SM00256">
    <property type="entry name" value="FBOX"/>
    <property type="match status" value="1"/>
</dbReference>
<dbReference type="NCBIfam" id="TIGR01640">
    <property type="entry name" value="F_box_assoc_1"/>
    <property type="match status" value="1"/>
</dbReference>
<evidence type="ECO:0000259" key="1">
    <source>
        <dbReference type="PROSITE" id="PS50181"/>
    </source>
</evidence>
<evidence type="ECO:0000313" key="3">
    <source>
        <dbReference type="Proteomes" id="UP001231189"/>
    </source>
</evidence>
<dbReference type="EMBL" id="JAUUTY010000002">
    <property type="protein sequence ID" value="KAK1686247.1"/>
    <property type="molecule type" value="Genomic_DNA"/>
</dbReference>
<organism evidence="2 3">
    <name type="scientific">Lolium multiflorum</name>
    <name type="common">Italian ryegrass</name>
    <name type="synonym">Lolium perenne subsp. multiflorum</name>
    <dbReference type="NCBI Taxonomy" id="4521"/>
    <lineage>
        <taxon>Eukaryota</taxon>
        <taxon>Viridiplantae</taxon>
        <taxon>Streptophyta</taxon>
        <taxon>Embryophyta</taxon>
        <taxon>Tracheophyta</taxon>
        <taxon>Spermatophyta</taxon>
        <taxon>Magnoliopsida</taxon>
        <taxon>Liliopsida</taxon>
        <taxon>Poales</taxon>
        <taxon>Poaceae</taxon>
        <taxon>BOP clade</taxon>
        <taxon>Pooideae</taxon>
        <taxon>Poodae</taxon>
        <taxon>Poeae</taxon>
        <taxon>Poeae Chloroplast Group 2 (Poeae type)</taxon>
        <taxon>Loliodinae</taxon>
        <taxon>Loliinae</taxon>
        <taxon>Lolium</taxon>
    </lineage>
</organism>
<feature type="domain" description="F-box" evidence="1">
    <location>
        <begin position="3"/>
        <end position="48"/>
    </location>
</feature>
<comment type="caution">
    <text evidence="2">The sequence shown here is derived from an EMBL/GenBank/DDBJ whole genome shotgun (WGS) entry which is preliminary data.</text>
</comment>
<keyword evidence="3" id="KW-1185">Reference proteome</keyword>
<dbReference type="InterPro" id="IPR001810">
    <property type="entry name" value="F-box_dom"/>
</dbReference>
<dbReference type="InterPro" id="IPR050796">
    <property type="entry name" value="SCF_F-box_component"/>
</dbReference>
<accession>A0AAD8TR34</accession>